<dbReference type="Proteomes" id="UP001374579">
    <property type="component" value="Unassembled WGS sequence"/>
</dbReference>
<evidence type="ECO:0000256" key="5">
    <source>
        <dbReference type="ARBA" id="ARBA00022781"/>
    </source>
</evidence>
<dbReference type="GO" id="GO:0031966">
    <property type="term" value="C:mitochondrial membrane"/>
    <property type="evidence" value="ECO:0007669"/>
    <property type="project" value="UniProtKB-SubCell"/>
</dbReference>
<dbReference type="Pfam" id="PF10206">
    <property type="entry name" value="WRW"/>
    <property type="match status" value="1"/>
</dbReference>
<name>A0AAN9GMW9_9CAEN</name>
<reference evidence="11 12" key="1">
    <citation type="submission" date="2024-02" db="EMBL/GenBank/DDBJ databases">
        <title>Chromosome-scale genome assembly of the rough periwinkle Littorina saxatilis.</title>
        <authorList>
            <person name="De Jode A."/>
            <person name="Faria R."/>
            <person name="Formenti G."/>
            <person name="Sims Y."/>
            <person name="Smith T.P."/>
            <person name="Tracey A."/>
            <person name="Wood J.M.D."/>
            <person name="Zagrodzka Z.B."/>
            <person name="Johannesson K."/>
            <person name="Butlin R.K."/>
            <person name="Leder E.H."/>
        </authorList>
    </citation>
    <scope>NUCLEOTIDE SEQUENCE [LARGE SCALE GENOMIC DNA]</scope>
    <source>
        <strain evidence="11">Snail1</strain>
        <tissue evidence="11">Muscle</tissue>
    </source>
</reference>
<evidence type="ECO:0000256" key="3">
    <source>
        <dbReference type="ARBA" id="ARBA00022448"/>
    </source>
</evidence>
<accession>A0AAN9GMW9</accession>
<feature type="transmembrane region" description="Helical" evidence="10">
    <location>
        <begin position="76"/>
        <end position="93"/>
    </location>
</feature>
<keyword evidence="3" id="KW-0813">Transport</keyword>
<evidence type="ECO:0000256" key="10">
    <source>
        <dbReference type="SAM" id="Phobius"/>
    </source>
</evidence>
<keyword evidence="10" id="KW-1133">Transmembrane helix</keyword>
<dbReference type="GO" id="GO:0042776">
    <property type="term" value="P:proton motive force-driven mitochondrial ATP synthesis"/>
    <property type="evidence" value="ECO:0007669"/>
    <property type="project" value="TreeGrafter"/>
</dbReference>
<organism evidence="11 12">
    <name type="scientific">Littorina saxatilis</name>
    <dbReference type="NCBI Taxonomy" id="31220"/>
    <lineage>
        <taxon>Eukaryota</taxon>
        <taxon>Metazoa</taxon>
        <taxon>Spiralia</taxon>
        <taxon>Lophotrochozoa</taxon>
        <taxon>Mollusca</taxon>
        <taxon>Gastropoda</taxon>
        <taxon>Caenogastropoda</taxon>
        <taxon>Littorinimorpha</taxon>
        <taxon>Littorinoidea</taxon>
        <taxon>Littorinidae</taxon>
        <taxon>Littorina</taxon>
    </lineage>
</organism>
<dbReference type="AlphaFoldDB" id="A0AAN9GMW9"/>
<dbReference type="InterPro" id="IPR019344">
    <property type="entry name" value="F1F0-ATPsyn_F_prd"/>
</dbReference>
<gene>
    <name evidence="11" type="ORF">V1264_011927</name>
</gene>
<comment type="similarity">
    <text evidence="2">Belongs to the ATPase F chain family.</text>
</comment>
<evidence type="ECO:0000256" key="2">
    <source>
        <dbReference type="ARBA" id="ARBA00005895"/>
    </source>
</evidence>
<proteinExistence type="inferred from homology"/>
<evidence type="ECO:0000256" key="4">
    <source>
        <dbReference type="ARBA" id="ARBA00022547"/>
    </source>
</evidence>
<sequence length="107" mass="12534">MGLGEYPPEFNPRIHGPYHPGRYYGKADLPLGQVKLGEMGSWLSRRSYTPQSMVSCTMRAYWRWATKYMLSKRTSIAPLIQFAGTMGLAYYFLQYRTHTNHRHAKYH</sequence>
<keyword evidence="4" id="KW-0138">CF(0)</keyword>
<keyword evidence="7" id="KW-0496">Mitochondrion</keyword>
<protein>
    <recommendedName>
        <fullName evidence="13">ATP synthase subunit f, mitochondrial</fullName>
    </recommendedName>
</protein>
<comment type="subcellular location">
    <subcellularLocation>
        <location evidence="1">Mitochondrion membrane</location>
    </subcellularLocation>
</comment>
<dbReference type="EMBL" id="JBAMIC010000002">
    <property type="protein sequence ID" value="KAK7112475.1"/>
    <property type="molecule type" value="Genomic_DNA"/>
</dbReference>
<evidence type="ECO:0000313" key="12">
    <source>
        <dbReference type="Proteomes" id="UP001374579"/>
    </source>
</evidence>
<keyword evidence="6" id="KW-0406">Ion transport</keyword>
<comment type="caution">
    <text evidence="11">The sequence shown here is derived from an EMBL/GenBank/DDBJ whole genome shotgun (WGS) entry which is preliminary data.</text>
</comment>
<dbReference type="PANTHER" id="PTHR13080">
    <property type="entry name" value="ATP SYNTHASE F CHAIN, MITOCHONDRIAL-RELATED"/>
    <property type="match status" value="1"/>
</dbReference>
<evidence type="ECO:0000256" key="1">
    <source>
        <dbReference type="ARBA" id="ARBA00004325"/>
    </source>
</evidence>
<keyword evidence="9" id="KW-0066">ATP synthesis</keyword>
<keyword evidence="5" id="KW-0375">Hydrogen ion transport</keyword>
<evidence type="ECO:0000256" key="7">
    <source>
        <dbReference type="ARBA" id="ARBA00023128"/>
    </source>
</evidence>
<dbReference type="GO" id="GO:0046933">
    <property type="term" value="F:proton-transporting ATP synthase activity, rotational mechanism"/>
    <property type="evidence" value="ECO:0007669"/>
    <property type="project" value="TreeGrafter"/>
</dbReference>
<keyword evidence="10" id="KW-0812">Transmembrane</keyword>
<evidence type="ECO:0000256" key="8">
    <source>
        <dbReference type="ARBA" id="ARBA00023136"/>
    </source>
</evidence>
<evidence type="ECO:0000256" key="9">
    <source>
        <dbReference type="ARBA" id="ARBA00023310"/>
    </source>
</evidence>
<evidence type="ECO:0008006" key="13">
    <source>
        <dbReference type="Google" id="ProtNLM"/>
    </source>
</evidence>
<evidence type="ECO:0000256" key="6">
    <source>
        <dbReference type="ARBA" id="ARBA00023065"/>
    </source>
</evidence>
<keyword evidence="12" id="KW-1185">Reference proteome</keyword>
<dbReference type="PANTHER" id="PTHR13080:SF20">
    <property type="entry name" value="ATP SYNTHASE SUBUNIT F, MITOCHONDRIAL-RELATED"/>
    <property type="match status" value="1"/>
</dbReference>
<evidence type="ECO:0000313" key="11">
    <source>
        <dbReference type="EMBL" id="KAK7112475.1"/>
    </source>
</evidence>
<keyword evidence="8 10" id="KW-0472">Membrane</keyword>
<dbReference type="GO" id="GO:0045259">
    <property type="term" value="C:proton-transporting ATP synthase complex"/>
    <property type="evidence" value="ECO:0007669"/>
    <property type="project" value="UniProtKB-KW"/>
</dbReference>